<feature type="transmembrane region" description="Helical" evidence="1">
    <location>
        <begin position="481"/>
        <end position="501"/>
    </location>
</feature>
<dbReference type="AlphaFoldDB" id="A0AA39FV05"/>
<evidence type="ECO:0000313" key="2">
    <source>
        <dbReference type="EMBL" id="KAK0175985.1"/>
    </source>
</evidence>
<feature type="transmembrane region" description="Helical" evidence="1">
    <location>
        <begin position="138"/>
        <end position="161"/>
    </location>
</feature>
<feature type="transmembrane region" description="Helical" evidence="1">
    <location>
        <begin position="342"/>
        <end position="364"/>
    </location>
</feature>
<organism evidence="2 3">
    <name type="scientific">Microctonus aethiopoides</name>
    <dbReference type="NCBI Taxonomy" id="144406"/>
    <lineage>
        <taxon>Eukaryota</taxon>
        <taxon>Metazoa</taxon>
        <taxon>Ecdysozoa</taxon>
        <taxon>Arthropoda</taxon>
        <taxon>Hexapoda</taxon>
        <taxon>Insecta</taxon>
        <taxon>Pterygota</taxon>
        <taxon>Neoptera</taxon>
        <taxon>Endopterygota</taxon>
        <taxon>Hymenoptera</taxon>
        <taxon>Apocrita</taxon>
        <taxon>Ichneumonoidea</taxon>
        <taxon>Braconidae</taxon>
        <taxon>Euphorinae</taxon>
        <taxon>Microctonus</taxon>
    </lineage>
</organism>
<reference evidence="2" key="2">
    <citation type="submission" date="2023-03" db="EMBL/GenBank/DDBJ databases">
        <authorList>
            <person name="Inwood S.N."/>
            <person name="Skelly J.G."/>
            <person name="Guhlin J."/>
            <person name="Harrop T.W.R."/>
            <person name="Goldson S.G."/>
            <person name="Dearden P.K."/>
        </authorList>
    </citation>
    <scope>NUCLEOTIDE SEQUENCE</scope>
    <source>
        <strain evidence="2">Irish</strain>
        <tissue evidence="2">Whole body</tissue>
    </source>
</reference>
<accession>A0AA39FV05</accession>
<dbReference type="EMBL" id="JAQQBS010000001">
    <property type="protein sequence ID" value="KAK0175985.1"/>
    <property type="molecule type" value="Genomic_DNA"/>
</dbReference>
<proteinExistence type="predicted"/>
<feature type="transmembrane region" description="Helical" evidence="1">
    <location>
        <begin position="450"/>
        <end position="475"/>
    </location>
</feature>
<evidence type="ECO:0000313" key="3">
    <source>
        <dbReference type="Proteomes" id="UP001168990"/>
    </source>
</evidence>
<gene>
    <name evidence="2" type="ORF">PV328_000167</name>
</gene>
<comment type="caution">
    <text evidence="2">The sequence shown here is derived from an EMBL/GenBank/DDBJ whole genome shotgun (WGS) entry which is preliminary data.</text>
</comment>
<evidence type="ECO:0000256" key="1">
    <source>
        <dbReference type="SAM" id="Phobius"/>
    </source>
</evidence>
<keyword evidence="1" id="KW-1133">Transmembrane helix</keyword>
<feature type="transmembrane region" description="Helical" evidence="1">
    <location>
        <begin position="70"/>
        <end position="89"/>
    </location>
</feature>
<keyword evidence="3" id="KW-1185">Reference proteome</keyword>
<keyword evidence="1" id="KW-0472">Membrane</keyword>
<keyword evidence="1" id="KW-0812">Transmembrane</keyword>
<feature type="transmembrane region" description="Helical" evidence="1">
    <location>
        <begin position="9"/>
        <end position="30"/>
    </location>
</feature>
<protein>
    <submittedName>
        <fullName evidence="2">Uncharacterized protein</fullName>
    </submittedName>
</protein>
<sequence length="527" mass="60567">MNFGIFSSFYMLATSDIFSDIILATILIFYEYYIGNFNYQHNARNVIENNDENGFNITDTTMNCNVISVLYHYAIFLVPLANSFISLIGKSLHCNYYIKCIDMKCDQFIISSSDDSPNLECASSAVELLKSKKHKYTLTILSVISQWIVPTILITILYTIAEQNKYESRSQSHNSTCTFAINFPLNNCYSKQNENIMTICDDNVNFSFDIKNNYMENDKSTELFLENSTLPILTTADEIISRIWEIVQSINNISKVTVNHQSVNCCDSQFSNIENITELHESILSAPIKLNKTTRQLSESTSYIDILNTEFHANENDSATELNTILLFMNNECFISPNILKIHLLISLFIIYFGTIFVLMISYIKCQYVYGKIVEKLKSAADTEIMKSIAIQSLDVLNENINIECTIGKPNMENDQQKSTQQSDVKNEFENIKEQANNVRKLVLTFRKTIFLALIMWTPVLLDILTKVFLCFQIPNWLTNILYVIAVSFKIIRNITNIHMIKNRQILPQSRIRHNSIYPITITNLST</sequence>
<name>A0AA39FV05_9HYME</name>
<reference evidence="2" key="1">
    <citation type="journal article" date="2023" name="bioRxiv">
        <title>Scaffold-level genome assemblies of two parasitoid biocontrol wasps reveal the parthenogenesis mechanism and an associated novel virus.</title>
        <authorList>
            <person name="Inwood S."/>
            <person name="Skelly J."/>
            <person name="Guhlin J."/>
            <person name="Harrop T."/>
            <person name="Goldson S."/>
            <person name="Dearden P."/>
        </authorList>
    </citation>
    <scope>NUCLEOTIDE SEQUENCE</scope>
    <source>
        <strain evidence="2">Irish</strain>
        <tissue evidence="2">Whole body</tissue>
    </source>
</reference>
<dbReference type="Proteomes" id="UP001168990">
    <property type="component" value="Unassembled WGS sequence"/>
</dbReference>